<dbReference type="EMBL" id="JBCLPP010000074">
    <property type="protein sequence ID" value="MEY8246680.1"/>
    <property type="molecule type" value="Genomic_DNA"/>
</dbReference>
<sequence length="51" mass="5460">MVDNRLFDKHCAKIIGIARHRLSTDGDGVTTLVAFHGCPLCCGSADFPGGW</sequence>
<name>A0ABV4D2H0_9BACT</name>
<organism evidence="1 2">
    <name type="scientific">Heminiphilus faecis</name>
    <dbReference type="NCBI Taxonomy" id="2601703"/>
    <lineage>
        <taxon>Bacteria</taxon>
        <taxon>Pseudomonadati</taxon>
        <taxon>Bacteroidota</taxon>
        <taxon>Bacteroidia</taxon>
        <taxon>Bacteroidales</taxon>
        <taxon>Muribaculaceae</taxon>
        <taxon>Heminiphilus</taxon>
    </lineage>
</organism>
<evidence type="ECO:0000313" key="2">
    <source>
        <dbReference type="Proteomes" id="UP001565200"/>
    </source>
</evidence>
<keyword evidence="2" id="KW-1185">Reference proteome</keyword>
<comment type="caution">
    <text evidence="1">The sequence shown here is derived from an EMBL/GenBank/DDBJ whole genome shotgun (WGS) entry which is preliminary data.</text>
</comment>
<gene>
    <name evidence="1" type="ORF">AAK873_13830</name>
</gene>
<dbReference type="Proteomes" id="UP001565200">
    <property type="component" value="Unassembled WGS sequence"/>
</dbReference>
<accession>A0ABV4D2H0</accession>
<protein>
    <submittedName>
        <fullName evidence="1">Uncharacterized protein</fullName>
    </submittedName>
</protein>
<reference evidence="1 2" key="1">
    <citation type="submission" date="2024-03" db="EMBL/GenBank/DDBJ databases">
        <title>Mouse gut bacterial collection (mGBC) of GemPharmatech.</title>
        <authorList>
            <person name="He Y."/>
            <person name="Dong L."/>
            <person name="Wu D."/>
            <person name="Gao X."/>
            <person name="Lin Z."/>
        </authorList>
    </citation>
    <scope>NUCLEOTIDE SEQUENCE [LARGE SCALE GENOMIC DNA]</scope>
    <source>
        <strain evidence="1 2">54-13</strain>
    </source>
</reference>
<dbReference type="RefSeq" id="WP_369864057.1">
    <property type="nucleotide sequence ID" value="NZ_JBCLPP010000074.1"/>
</dbReference>
<proteinExistence type="predicted"/>
<evidence type="ECO:0000313" key="1">
    <source>
        <dbReference type="EMBL" id="MEY8246680.1"/>
    </source>
</evidence>